<evidence type="ECO:0000313" key="7">
    <source>
        <dbReference type="EMBL" id="EXL99212.1"/>
    </source>
</evidence>
<gene>
    <name evidence="7" type="ORF">FOIG_09080</name>
</gene>
<evidence type="ECO:0000259" key="6">
    <source>
        <dbReference type="PROSITE" id="PS50837"/>
    </source>
</evidence>
<comment type="similarity">
    <text evidence="1">Belongs to the putative lipase ROG1 family.</text>
</comment>
<proteinExistence type="inferred from homology"/>
<dbReference type="Proteomes" id="UP000030685">
    <property type="component" value="Unassembled WGS sequence"/>
</dbReference>
<dbReference type="Pfam" id="PF24883">
    <property type="entry name" value="NPHP3_N"/>
    <property type="match status" value="1"/>
</dbReference>
<dbReference type="InterPro" id="IPR052374">
    <property type="entry name" value="SERAC1"/>
</dbReference>
<evidence type="ECO:0000256" key="2">
    <source>
        <dbReference type="ARBA" id="ARBA00022737"/>
    </source>
</evidence>
<dbReference type="Pfam" id="PF05057">
    <property type="entry name" value="DUF676"/>
    <property type="match status" value="1"/>
</dbReference>
<dbReference type="Pfam" id="PF12796">
    <property type="entry name" value="Ank_2"/>
    <property type="match status" value="1"/>
</dbReference>
<dbReference type="SUPFAM" id="SSF52540">
    <property type="entry name" value="P-loop containing nucleoside triphosphate hydrolases"/>
    <property type="match status" value="1"/>
</dbReference>
<keyword evidence="5" id="KW-0472">Membrane</keyword>
<sequence length="1565" mass="176991">MNSNDPLSRKANGKPLVNRKSASRQKRGVLTLTFGAVARYIYLVTTPPFHSDSKIIANCQLPRLATWVVIFSILFRCPSSLEACDETAPRVCKPYFRIKGAVLSHILPYCLGYLPTRTAKDVYLFNISQLVFLTAAIIFAHLWLRRRPSTTRTSHQHDHASERPPPATEESPRNRAPFEVLYPDPDKDTTPAEVDIIAVHGFGSSVDWSWNWRDKTSPGTLVNWLKDPCMLPEVVPKSRIMVYNYQSRWGANGLRIKLQLSGEDLVRSLHAFRKGLQNRPVVFVGHSLGGLVIQHALLYAEREDQFRYLPRCTDGFIALGSPFQGIRMPGVRNFVSRLMLLVDSLRGLLDTLGYDDQILKNKLKEFCELQKSRSIPICCFFEAHDTDYGSRLGLPGLLHGMVVTKESACVPGWKCTQVETDHLNLIKFSGPCDQSFLRVSKQILKMCSASTSGTDDRTKIAPNSVKPLSQRGILPSRFRISHMSDWTRGFTNHLDFLPSSYLLSPEIYETQIDESSLDLVEGHSRVFPDPEAPSTQQNPPRDESVPRPAGKPIQILHDDSNANIDIVAVHGLAANPDYAWVWQPKNNPPGCPGYPTKHFNWLGELLPLELSSKQVSCRVMTFNYDSKWFMNAPQQRLSNISDKLLASLRNMRDKVTGRPLIFIGHSFGGNIIEQAIVSASRHSDFAEIGESTVGVVFLGTPHRGCAAASWGAMITSLAPPQFDCEDRILKDLEENSSALADRLHDFSRWLFVESVPVVCFFEQLVTDLASRLGPVRRLMSWRELIVPEKTACIDGHHKISLEADHFKINKFYGPNDPSFKLVYPEIERMARGAQGMLKHRRHPKAIPKDEGATSGDLRACLQEMRVTNPLDILSDIRSQKGTRIGHTCEWILKREEFSAWGANDNSRLLCLIGSPGIGKTMMSTFLIETLQGKIEKSPGKTIAYFLFDDKNQERRTPTAMLRSLIWQLLLQRNELFQHIQPDFKKHKNSHLYECLFENLSALWRIFKEMLQDKDTGEIFILIDGLDQCDRSGRQVLLRRIAELFQESPKSAGNLKFLVTCRPEVGDTKYMLGGIGVSLRMGSTEVREDLTDFINFKVEELSRRNKYGSSLRTEVREALLNQAEGTFLWVSLVIDELESTPKYEVASKLYDLPKGLDGIYTRMLGNIPEERQNDVKFLLSSMVAARRPLTKKELAASFAFWKTSLVVGDQDLHDFMDIFSLCSSIICFDVMGNNNESATNFCHQSARDFLLNDQGGSSRTWYHMSLDSANLLMFQICWRYLSDLFPNDSLVTRCWNEIPTEERRQELLSHLRRHCFFSYAFSEWEDHAIASYPAIQNELPVDIVRAPILRDIWLLRMAREGHGHDVVIKMLLTSDGVYVNPKDKDGRTPLSWAAGNGHESIVKMLLTTNEVNINSKDSDGHTPLWWAAVNGHEAIAKLLRVAETGCLDLINEEHGRTPAASPEEYWGSLVTPEKTPSSTFANLICAIFNHFSHTTADMLQPHELCEFMHAAGWSPQEFPPIQVLLSGHPAPWNALHQCDAFITSCYRFFPLDHQMGTRDLGVSPTI</sequence>
<dbReference type="Gene3D" id="3.40.50.300">
    <property type="entry name" value="P-loop containing nucleotide triphosphate hydrolases"/>
    <property type="match status" value="1"/>
</dbReference>
<evidence type="ECO:0000256" key="3">
    <source>
        <dbReference type="PROSITE-ProRule" id="PRU00023"/>
    </source>
</evidence>
<dbReference type="Gene3D" id="3.40.50.1820">
    <property type="entry name" value="alpha/beta hydrolase"/>
    <property type="match status" value="2"/>
</dbReference>
<dbReference type="SUPFAM" id="SSF48403">
    <property type="entry name" value="Ankyrin repeat"/>
    <property type="match status" value="1"/>
</dbReference>
<dbReference type="InterPro" id="IPR007751">
    <property type="entry name" value="DUF676_lipase-like"/>
</dbReference>
<keyword evidence="5" id="KW-0812">Transmembrane</keyword>
<dbReference type="PANTHER" id="PTHR48182:SF3">
    <property type="entry name" value="DUF676 DOMAIN-CONTAINING PROTEIN"/>
    <property type="match status" value="1"/>
</dbReference>
<keyword evidence="3" id="KW-0040">ANK repeat</keyword>
<feature type="region of interest" description="Disordered" evidence="4">
    <location>
        <begin position="151"/>
        <end position="179"/>
    </location>
</feature>
<feature type="transmembrane region" description="Helical" evidence="5">
    <location>
        <begin position="122"/>
        <end position="144"/>
    </location>
</feature>
<dbReference type="VEuPathDB" id="FungiDB:FOIG_09080"/>
<feature type="domain" description="NACHT" evidence="6">
    <location>
        <begin position="907"/>
        <end position="1062"/>
    </location>
</feature>
<name>X0JDD0_FUSO5</name>
<dbReference type="InterPro" id="IPR036770">
    <property type="entry name" value="Ankyrin_rpt-contain_sf"/>
</dbReference>
<dbReference type="SUPFAM" id="SSF53474">
    <property type="entry name" value="alpha/beta-Hydrolases"/>
    <property type="match status" value="2"/>
</dbReference>
<keyword evidence="5" id="KW-1133">Transmembrane helix</keyword>
<dbReference type="InterPro" id="IPR002110">
    <property type="entry name" value="Ankyrin_rpt"/>
</dbReference>
<accession>X0JDD0</accession>
<dbReference type="GeneID" id="42034255"/>
<evidence type="ECO:0000256" key="1">
    <source>
        <dbReference type="ARBA" id="ARBA00007920"/>
    </source>
</evidence>
<dbReference type="RefSeq" id="XP_031061302.1">
    <property type="nucleotide sequence ID" value="XM_031209265.1"/>
</dbReference>
<dbReference type="PROSITE" id="PS50088">
    <property type="entry name" value="ANK_REPEAT"/>
    <property type="match status" value="1"/>
</dbReference>
<evidence type="ECO:0000256" key="4">
    <source>
        <dbReference type="SAM" id="MobiDB-lite"/>
    </source>
</evidence>
<feature type="repeat" description="ANK" evidence="3">
    <location>
        <begin position="1384"/>
        <end position="1417"/>
    </location>
</feature>
<reference evidence="7" key="1">
    <citation type="submission" date="2011-11" db="EMBL/GenBank/DDBJ databases">
        <title>The Genome Sequence of Fusarium oxysporum II5.</title>
        <authorList>
            <consortium name="The Broad Institute Genome Sequencing Platform"/>
            <person name="Ma L.-J."/>
            <person name="Gale L.R."/>
            <person name="Schwartz D.C."/>
            <person name="Zhou S."/>
            <person name="Corby-Kistler H."/>
            <person name="Young S.K."/>
            <person name="Zeng Q."/>
            <person name="Gargeya S."/>
            <person name="Fitzgerald M."/>
            <person name="Haas B."/>
            <person name="Abouelleil A."/>
            <person name="Alvarado L."/>
            <person name="Arachchi H.M."/>
            <person name="Berlin A."/>
            <person name="Brown A."/>
            <person name="Chapman S.B."/>
            <person name="Chen Z."/>
            <person name="Dunbar C."/>
            <person name="Freedman E."/>
            <person name="Gearin G."/>
            <person name="Goldberg J."/>
            <person name="Griggs A."/>
            <person name="Gujja S."/>
            <person name="Heiman D."/>
            <person name="Howarth C."/>
            <person name="Larson L."/>
            <person name="Lui A."/>
            <person name="MacDonald P.J.P."/>
            <person name="Montmayeur A."/>
            <person name="Murphy C."/>
            <person name="Neiman D."/>
            <person name="Pearson M."/>
            <person name="Priest M."/>
            <person name="Roberts A."/>
            <person name="Saif S."/>
            <person name="Shea T."/>
            <person name="Shenoy N."/>
            <person name="Sisk P."/>
            <person name="Stolte C."/>
            <person name="Sykes S."/>
            <person name="Wortman J."/>
            <person name="Nusbaum C."/>
            <person name="Birren B."/>
        </authorList>
    </citation>
    <scope>NUCLEOTIDE SEQUENCE [LARGE SCALE GENOMIC DNA]</scope>
    <source>
        <strain evidence="7">54006</strain>
    </source>
</reference>
<protein>
    <recommendedName>
        <fullName evidence="6">NACHT domain-containing protein</fullName>
    </recommendedName>
</protein>
<dbReference type="PROSITE" id="PS50837">
    <property type="entry name" value="NACHT"/>
    <property type="match status" value="1"/>
</dbReference>
<dbReference type="EMBL" id="JH658285">
    <property type="protein sequence ID" value="EXL99212.1"/>
    <property type="molecule type" value="Genomic_DNA"/>
</dbReference>
<dbReference type="InterPro" id="IPR027417">
    <property type="entry name" value="P-loop_NTPase"/>
</dbReference>
<keyword evidence="2" id="KW-0677">Repeat</keyword>
<dbReference type="HOGENOM" id="CLU_245721_0_0_1"/>
<feature type="region of interest" description="Disordered" evidence="4">
    <location>
        <begin position="1"/>
        <end position="22"/>
    </location>
</feature>
<evidence type="ECO:0000256" key="5">
    <source>
        <dbReference type="SAM" id="Phobius"/>
    </source>
</evidence>
<dbReference type="PROSITE" id="PS50297">
    <property type="entry name" value="ANK_REP_REGION"/>
    <property type="match status" value="1"/>
</dbReference>
<dbReference type="InterPro" id="IPR007111">
    <property type="entry name" value="NACHT_NTPase"/>
</dbReference>
<feature type="region of interest" description="Disordered" evidence="4">
    <location>
        <begin position="524"/>
        <end position="552"/>
    </location>
</feature>
<dbReference type="Gene3D" id="1.25.40.20">
    <property type="entry name" value="Ankyrin repeat-containing domain"/>
    <property type="match status" value="1"/>
</dbReference>
<dbReference type="PANTHER" id="PTHR48182">
    <property type="entry name" value="PROTEIN SERAC1"/>
    <property type="match status" value="1"/>
</dbReference>
<reference evidence="7" key="2">
    <citation type="submission" date="2012-05" db="EMBL/GenBank/DDBJ databases">
        <title>The Genome Annotation of Fusarium oxysporum II5.</title>
        <authorList>
            <consortium name="The Broad Institute Genomics Platform"/>
            <person name="Ma L.-J."/>
            <person name="Corby-Kistler H."/>
            <person name="Broz K."/>
            <person name="Gale L.R."/>
            <person name="Jonkers W."/>
            <person name="O'Donnell K."/>
            <person name="Ploetz R."/>
            <person name="Steinberg C."/>
            <person name="Schwartz D.C."/>
            <person name="VanEtten H."/>
            <person name="Zhou S."/>
            <person name="Young S.K."/>
            <person name="Zeng Q."/>
            <person name="Gargeya S."/>
            <person name="Fitzgerald M."/>
            <person name="Abouelleil A."/>
            <person name="Alvarado L."/>
            <person name="Chapman S.B."/>
            <person name="Gainer-Dewar J."/>
            <person name="Goldberg J."/>
            <person name="Griggs A."/>
            <person name="Gujja S."/>
            <person name="Hansen M."/>
            <person name="Howarth C."/>
            <person name="Imamovic A."/>
            <person name="Ireland A."/>
            <person name="Larimer J."/>
            <person name="McCowan C."/>
            <person name="Murphy C."/>
            <person name="Pearson M."/>
            <person name="Poon T.W."/>
            <person name="Priest M."/>
            <person name="Roberts A."/>
            <person name="Saif S."/>
            <person name="Shea T."/>
            <person name="Sykes S."/>
            <person name="Wortman J."/>
            <person name="Nusbaum C."/>
            <person name="Birren B."/>
        </authorList>
    </citation>
    <scope>NUCLEOTIDE SEQUENCE</scope>
    <source>
        <strain evidence="7">54006</strain>
    </source>
</reference>
<organism evidence="7">
    <name type="scientific">Fusarium odoratissimum (strain NRRL 54006)</name>
    <dbReference type="NCBI Taxonomy" id="1089451"/>
    <lineage>
        <taxon>Eukaryota</taxon>
        <taxon>Fungi</taxon>
        <taxon>Dikarya</taxon>
        <taxon>Ascomycota</taxon>
        <taxon>Pezizomycotina</taxon>
        <taxon>Sordariomycetes</taxon>
        <taxon>Hypocreomycetidae</taxon>
        <taxon>Hypocreales</taxon>
        <taxon>Nectriaceae</taxon>
        <taxon>Fusarium</taxon>
        <taxon>Fusarium oxysporum species complex</taxon>
        <taxon>Fusarium oxysporum f. sp. cubense (strain race 4)</taxon>
    </lineage>
</organism>
<dbReference type="InterPro" id="IPR056884">
    <property type="entry name" value="NPHP3-like_N"/>
</dbReference>
<dbReference type="InterPro" id="IPR029058">
    <property type="entry name" value="AB_hydrolase_fold"/>
</dbReference>
<dbReference type="SMART" id="SM00248">
    <property type="entry name" value="ANK"/>
    <property type="match status" value="2"/>
</dbReference>